<keyword evidence="11" id="KW-1185">Reference proteome</keyword>
<evidence type="ECO:0000256" key="5">
    <source>
        <dbReference type="ARBA" id="ARBA00022989"/>
    </source>
</evidence>
<dbReference type="EMBL" id="QPKB01000002">
    <property type="protein sequence ID" value="RWR77089.1"/>
    <property type="molecule type" value="Genomic_DNA"/>
</dbReference>
<dbReference type="FunFam" id="3.80.10.10:FF:000383">
    <property type="entry name" value="Leucine-rich repeat receptor protein kinase EMS1"/>
    <property type="match status" value="1"/>
</dbReference>
<sequence>MSLLRSMERITIWVLLISVILLLQTANSTNEEVKQSLLDFFQRLSNGTRPIDPNFGWNISSDPCTDEWHGVDCGGQSSVTKVWLDGLGLNGIFDADSICAVQSLYVLSIQYNNIRGELSRSIANCMQLTHLFINNNQFSGSVPASISDLSNLKRLFISDNQFSGELPDLSRISGLQSFLGQNNQFSGRIPNFNFANLHQFNISFNQFNGPVPDLASRFDETSFLGNPALCGKPLPSPCSSSASPHKKSKISSGERVLMFLGYIILGMILIAVIFFIITKSKKTNETQEAKDEKKGVAKTDIESFGVSIDTKAEPSKSDYSVLMSTESAMMSSWMIAPSTSAMKDLRFEDLLKAPAELLGRGKFSSMYKVIFEGRSDLVLKRIKDWSISSEEFRRRIENISQVQHPNILPPLAFYSSMDEKLVVYKYQQNGSLSRLLNGAQSGQMFDWNTRLSAAAGIAEGLAFIHKELHSYGISHGNLKASNVLMDKNMDPCISEYGLMVVDNEPLPSIDLRKGSKPVDHDRGRADAPFKADVYNFGLILLELLTGKLQQNNGSDLARWVHSVVAEQWTGEVFDKQLFAEGASEERMVNLLQVALKCTTSSPETRPSISQVAGMISTIKKEDERSIVSEGLSQIDVISFEMKI</sequence>
<dbReference type="PROSITE" id="PS50011">
    <property type="entry name" value="PROTEIN_KINASE_DOM"/>
    <property type="match status" value="1"/>
</dbReference>
<keyword evidence="10" id="KW-0675">Receptor</keyword>
<keyword evidence="4" id="KW-0677">Repeat</keyword>
<dbReference type="InterPro" id="IPR032675">
    <property type="entry name" value="LRR_dom_sf"/>
</dbReference>
<keyword evidence="10" id="KW-0808">Transferase</keyword>
<dbReference type="Pfam" id="PF07714">
    <property type="entry name" value="PK_Tyr_Ser-Thr"/>
    <property type="match status" value="1"/>
</dbReference>
<dbReference type="InterPro" id="IPR001611">
    <property type="entry name" value="Leu-rich_rpt"/>
</dbReference>
<feature type="signal peptide" evidence="8">
    <location>
        <begin position="1"/>
        <end position="28"/>
    </location>
</feature>
<dbReference type="GO" id="GO:0005524">
    <property type="term" value="F:ATP binding"/>
    <property type="evidence" value="ECO:0007669"/>
    <property type="project" value="InterPro"/>
</dbReference>
<feature type="domain" description="Protein kinase" evidence="9">
    <location>
        <begin position="352"/>
        <end position="618"/>
    </location>
</feature>
<gene>
    <name evidence="10" type="ORF">CKAN_00556300</name>
</gene>
<evidence type="ECO:0000256" key="8">
    <source>
        <dbReference type="SAM" id="SignalP"/>
    </source>
</evidence>
<evidence type="ECO:0000256" key="1">
    <source>
        <dbReference type="ARBA" id="ARBA00004370"/>
    </source>
</evidence>
<feature type="transmembrane region" description="Helical" evidence="7">
    <location>
        <begin position="256"/>
        <end position="277"/>
    </location>
</feature>
<dbReference type="PANTHER" id="PTHR48007:SF79">
    <property type="entry name" value="(WILD MALAYSIAN BANANA) HYPOTHETICAL PROTEIN"/>
    <property type="match status" value="1"/>
</dbReference>
<dbReference type="Gene3D" id="3.80.10.10">
    <property type="entry name" value="Ribonuclease Inhibitor"/>
    <property type="match status" value="1"/>
</dbReference>
<evidence type="ECO:0000313" key="10">
    <source>
        <dbReference type="EMBL" id="RWR77089.1"/>
    </source>
</evidence>
<evidence type="ECO:0000256" key="6">
    <source>
        <dbReference type="ARBA" id="ARBA00023136"/>
    </source>
</evidence>
<dbReference type="PANTHER" id="PTHR48007">
    <property type="entry name" value="LEUCINE-RICH REPEAT RECEPTOR-LIKE PROTEIN KINASE PXC1"/>
    <property type="match status" value="1"/>
</dbReference>
<dbReference type="SUPFAM" id="SSF56112">
    <property type="entry name" value="Protein kinase-like (PK-like)"/>
    <property type="match status" value="1"/>
</dbReference>
<keyword evidence="8" id="KW-0732">Signal</keyword>
<dbReference type="Gene3D" id="3.30.200.20">
    <property type="entry name" value="Phosphorylase Kinase, domain 1"/>
    <property type="match status" value="1"/>
</dbReference>
<keyword evidence="6 7" id="KW-0472">Membrane</keyword>
<proteinExistence type="predicted"/>
<comment type="subcellular location">
    <subcellularLocation>
        <location evidence="1">Membrane</location>
    </subcellularLocation>
</comment>
<evidence type="ECO:0000256" key="7">
    <source>
        <dbReference type="SAM" id="Phobius"/>
    </source>
</evidence>
<dbReference type="Proteomes" id="UP000283530">
    <property type="component" value="Unassembled WGS sequence"/>
</dbReference>
<reference evidence="10 11" key="1">
    <citation type="journal article" date="2019" name="Nat. Plants">
        <title>Stout camphor tree genome fills gaps in understanding of flowering plant genome evolution.</title>
        <authorList>
            <person name="Chaw S.M."/>
            <person name="Liu Y.C."/>
            <person name="Wu Y.W."/>
            <person name="Wang H.Y."/>
            <person name="Lin C.I."/>
            <person name="Wu C.S."/>
            <person name="Ke H.M."/>
            <person name="Chang L.Y."/>
            <person name="Hsu C.Y."/>
            <person name="Yang H.T."/>
            <person name="Sudianto E."/>
            <person name="Hsu M.H."/>
            <person name="Wu K.P."/>
            <person name="Wang L.N."/>
            <person name="Leebens-Mack J.H."/>
            <person name="Tsai I.J."/>
        </authorList>
    </citation>
    <scope>NUCLEOTIDE SEQUENCE [LARGE SCALE GENOMIC DNA]</scope>
    <source>
        <strain evidence="11">cv. Chaw 1501</strain>
        <tissue evidence="10">Young leaves</tissue>
    </source>
</reference>
<comment type="caution">
    <text evidence="10">The sequence shown here is derived from an EMBL/GenBank/DDBJ whole genome shotgun (WGS) entry which is preliminary data.</text>
</comment>
<dbReference type="GO" id="GO:0004672">
    <property type="term" value="F:protein kinase activity"/>
    <property type="evidence" value="ECO:0007669"/>
    <property type="project" value="InterPro"/>
</dbReference>
<dbReference type="Gene3D" id="1.10.510.10">
    <property type="entry name" value="Transferase(Phosphotransferase) domain 1"/>
    <property type="match status" value="1"/>
</dbReference>
<evidence type="ECO:0000256" key="3">
    <source>
        <dbReference type="ARBA" id="ARBA00022692"/>
    </source>
</evidence>
<dbReference type="InterPro" id="IPR000719">
    <property type="entry name" value="Prot_kinase_dom"/>
</dbReference>
<dbReference type="InterPro" id="IPR001245">
    <property type="entry name" value="Ser-Thr/Tyr_kinase_cat_dom"/>
</dbReference>
<dbReference type="OrthoDB" id="69842at2759"/>
<keyword evidence="10" id="KW-0418">Kinase</keyword>
<dbReference type="STRING" id="337451.A0A3S3Q1T4"/>
<dbReference type="InterPro" id="IPR011009">
    <property type="entry name" value="Kinase-like_dom_sf"/>
</dbReference>
<dbReference type="Pfam" id="PF00560">
    <property type="entry name" value="LRR_1"/>
    <property type="match status" value="2"/>
</dbReference>
<dbReference type="SUPFAM" id="SSF52058">
    <property type="entry name" value="L domain-like"/>
    <property type="match status" value="1"/>
</dbReference>
<evidence type="ECO:0000256" key="2">
    <source>
        <dbReference type="ARBA" id="ARBA00022614"/>
    </source>
</evidence>
<keyword evidence="5 7" id="KW-1133">Transmembrane helix</keyword>
<feature type="chain" id="PRO_5018535903" evidence="8">
    <location>
        <begin position="29"/>
        <end position="643"/>
    </location>
</feature>
<protein>
    <submittedName>
        <fullName evidence="10">Putative inactive receptor kinase</fullName>
    </submittedName>
</protein>
<dbReference type="InterPro" id="IPR046959">
    <property type="entry name" value="PRK1-6/SRF4-like"/>
</dbReference>
<name>A0A3S3Q1T4_9MAGN</name>
<evidence type="ECO:0000259" key="9">
    <source>
        <dbReference type="PROSITE" id="PS50011"/>
    </source>
</evidence>
<keyword evidence="2" id="KW-0433">Leucine-rich repeat</keyword>
<keyword evidence="3 7" id="KW-0812">Transmembrane</keyword>
<dbReference type="AlphaFoldDB" id="A0A3S3Q1T4"/>
<organism evidence="10 11">
    <name type="scientific">Cinnamomum micranthum f. kanehirae</name>
    <dbReference type="NCBI Taxonomy" id="337451"/>
    <lineage>
        <taxon>Eukaryota</taxon>
        <taxon>Viridiplantae</taxon>
        <taxon>Streptophyta</taxon>
        <taxon>Embryophyta</taxon>
        <taxon>Tracheophyta</taxon>
        <taxon>Spermatophyta</taxon>
        <taxon>Magnoliopsida</taxon>
        <taxon>Magnoliidae</taxon>
        <taxon>Laurales</taxon>
        <taxon>Lauraceae</taxon>
        <taxon>Cinnamomum</taxon>
    </lineage>
</organism>
<evidence type="ECO:0000256" key="4">
    <source>
        <dbReference type="ARBA" id="ARBA00022737"/>
    </source>
</evidence>
<accession>A0A3S3Q1T4</accession>
<evidence type="ECO:0000313" key="11">
    <source>
        <dbReference type="Proteomes" id="UP000283530"/>
    </source>
</evidence>
<dbReference type="GO" id="GO:0016020">
    <property type="term" value="C:membrane"/>
    <property type="evidence" value="ECO:0007669"/>
    <property type="project" value="UniProtKB-SubCell"/>
</dbReference>